<accession>A0A3D8I1M3</accession>
<name>A0A3D8I1M3_9HELI</name>
<dbReference type="Proteomes" id="UP000256599">
    <property type="component" value="Unassembled WGS sequence"/>
</dbReference>
<gene>
    <name evidence="1" type="ORF">CQA63_08615</name>
</gene>
<dbReference type="OrthoDB" id="5324740at2"/>
<proteinExistence type="predicted"/>
<dbReference type="EMBL" id="NXLR01000023">
    <property type="protein sequence ID" value="RDU58977.1"/>
    <property type="molecule type" value="Genomic_DNA"/>
</dbReference>
<comment type="caution">
    <text evidence="1">The sequence shown here is derived from an EMBL/GenBank/DDBJ whole genome shotgun (WGS) entry which is preliminary data.</text>
</comment>
<evidence type="ECO:0000313" key="1">
    <source>
        <dbReference type="EMBL" id="RDU58977.1"/>
    </source>
</evidence>
<evidence type="ECO:0000313" key="2">
    <source>
        <dbReference type="Proteomes" id="UP000256599"/>
    </source>
</evidence>
<dbReference type="AlphaFoldDB" id="A0A3D8I1M3"/>
<dbReference type="RefSeq" id="WP_104700417.1">
    <property type="nucleotide sequence ID" value="NZ_FZPP01000030.1"/>
</dbReference>
<sequence length="215" mass="24980">MYRVYILLLCIMFCSAEQKGTQILTQTSAQTIQTTAKPTDSREDKEVHIDESAVFTLHKDDVDFMMYGDAYVLLPTSAALKDFLNQEVWSSDMRTLRSAKSITQIHNHNEEILFYYSSKRGSNLYDEIAPMSFKLTPRAYKDTSKNPPQTYNIYIIDNFDEALLYSPCHITKSRAFVHDRERSEMLLDLNTNINPKLQSQEQMEIFLKCYTHQSS</sequence>
<keyword evidence="2" id="KW-1185">Reference proteome</keyword>
<organism evidence="1 2">
    <name type="scientific">Helicobacter marmotae</name>
    <dbReference type="NCBI Taxonomy" id="152490"/>
    <lineage>
        <taxon>Bacteria</taxon>
        <taxon>Pseudomonadati</taxon>
        <taxon>Campylobacterota</taxon>
        <taxon>Epsilonproteobacteria</taxon>
        <taxon>Campylobacterales</taxon>
        <taxon>Helicobacteraceae</taxon>
        <taxon>Helicobacter</taxon>
    </lineage>
</organism>
<protein>
    <submittedName>
        <fullName evidence="1">Uncharacterized protein</fullName>
    </submittedName>
</protein>
<reference evidence="1 2" key="1">
    <citation type="submission" date="2018-04" db="EMBL/GenBank/DDBJ databases">
        <title>Novel Campyloabacter and Helicobacter Species and Strains.</title>
        <authorList>
            <person name="Mannion A.J."/>
            <person name="Shen Z."/>
            <person name="Fox J.G."/>
        </authorList>
    </citation>
    <scope>NUCLEOTIDE SEQUENCE [LARGE SCALE GENOMIC DNA]</scope>
    <source>
        <strain evidence="1 2">MIT 98-6070</strain>
    </source>
</reference>